<protein>
    <submittedName>
        <fullName evidence="1">Uncharacterized protein</fullName>
    </submittedName>
</protein>
<sequence>MGVSKSTHEDGTVHTTRMLLPCFLAVFSGTLSAQTITWTGGANDGGNWNTPGNWDLGVVPGAADDAHIFG</sequence>
<evidence type="ECO:0000313" key="2">
    <source>
        <dbReference type="Proteomes" id="UP001220662"/>
    </source>
</evidence>
<dbReference type="EMBL" id="JARJLR010000086">
    <property type="protein sequence ID" value="MDF3840900.1"/>
    <property type="molecule type" value="Genomic_DNA"/>
</dbReference>
<evidence type="ECO:0000313" key="1">
    <source>
        <dbReference type="EMBL" id="MDF3840900.1"/>
    </source>
</evidence>
<gene>
    <name evidence="1" type="ORF">P3W55_04165</name>
</gene>
<dbReference type="RefSeq" id="WP_276213851.1">
    <property type="nucleotide sequence ID" value="NZ_JARJLR010000086.1"/>
</dbReference>
<comment type="caution">
    <text evidence="1">The sequence shown here is derived from an EMBL/GenBank/DDBJ whole genome shotgun (WGS) entry which is preliminary data.</text>
</comment>
<proteinExistence type="predicted"/>
<reference evidence="1" key="1">
    <citation type="submission" date="2023-03" db="EMBL/GenBank/DDBJ databases">
        <title>Draft assemblies of triclosan tolerant bacteria isolated from returned activated sludge.</title>
        <authorList>
            <person name="Van Hamelsveld S."/>
        </authorList>
    </citation>
    <scope>NUCLEOTIDE SEQUENCE</scope>
    <source>
        <strain evidence="1">GW210015_S63</strain>
    </source>
</reference>
<dbReference type="AlphaFoldDB" id="A0AAW6P083"/>
<feature type="non-terminal residue" evidence="1">
    <location>
        <position position="70"/>
    </location>
</feature>
<name>A0AAW6P083_9PSED</name>
<accession>A0AAW6P083</accession>
<organism evidence="1 2">
    <name type="scientific">Pseudomonas citronellolis</name>
    <dbReference type="NCBI Taxonomy" id="53408"/>
    <lineage>
        <taxon>Bacteria</taxon>
        <taxon>Pseudomonadati</taxon>
        <taxon>Pseudomonadota</taxon>
        <taxon>Gammaproteobacteria</taxon>
        <taxon>Pseudomonadales</taxon>
        <taxon>Pseudomonadaceae</taxon>
        <taxon>Pseudomonas</taxon>
    </lineage>
</organism>
<dbReference type="Proteomes" id="UP001220662">
    <property type="component" value="Unassembled WGS sequence"/>
</dbReference>